<accession>A0A1W0E933</accession>
<dbReference type="GO" id="GO:0008270">
    <property type="term" value="F:zinc ion binding"/>
    <property type="evidence" value="ECO:0007669"/>
    <property type="project" value="UniProtKB-KW"/>
</dbReference>
<dbReference type="OrthoDB" id="3269380at2759"/>
<evidence type="ECO:0000256" key="3">
    <source>
        <dbReference type="ARBA" id="ARBA00022771"/>
    </source>
</evidence>
<evidence type="ECO:0000256" key="4">
    <source>
        <dbReference type="ARBA" id="ARBA00022833"/>
    </source>
</evidence>
<dbReference type="Proteomes" id="UP000192758">
    <property type="component" value="Unassembled WGS sequence"/>
</dbReference>
<dbReference type="InterPro" id="IPR051580">
    <property type="entry name" value="ZnF-Chromatin_assoc"/>
</dbReference>
<dbReference type="InterPro" id="IPR013087">
    <property type="entry name" value="Znf_C2H2_type"/>
</dbReference>
<dbReference type="GO" id="GO:0005634">
    <property type="term" value="C:nucleus"/>
    <property type="evidence" value="ECO:0007669"/>
    <property type="project" value="TreeGrafter"/>
</dbReference>
<dbReference type="VEuPathDB" id="MicrosporidiaDB:EHP00_448"/>
<sequence length="158" mass="18672">MVSYTFYSYESLLDNLKKTYEARKKQYDESQHLYKGTDRNIREHLFGMEEDAFTHPKKDVCFNFDEFMNDLSNTETLYEYEDPSNTLSASERKHVCPKPGCNKSYTSSHGLKYHMAHGHSKEKENAYKPFVCPIQNCSKTYRNSNGLKYHMSKMHKHL</sequence>
<organism evidence="7 8">
    <name type="scientific">Ecytonucleospora hepatopenaei</name>
    <dbReference type="NCBI Taxonomy" id="646526"/>
    <lineage>
        <taxon>Eukaryota</taxon>
        <taxon>Fungi</taxon>
        <taxon>Fungi incertae sedis</taxon>
        <taxon>Microsporidia</taxon>
        <taxon>Enterocytozoonidae</taxon>
        <taxon>Ecytonucleospora</taxon>
    </lineage>
</organism>
<evidence type="ECO:0000259" key="6">
    <source>
        <dbReference type="PROSITE" id="PS50157"/>
    </source>
</evidence>
<dbReference type="Pfam" id="PF00096">
    <property type="entry name" value="zf-C2H2"/>
    <property type="match status" value="2"/>
</dbReference>
<keyword evidence="3 5" id="KW-0863">Zinc-finger</keyword>
<dbReference type="SMART" id="SM00355">
    <property type="entry name" value="ZnF_C2H2"/>
    <property type="match status" value="2"/>
</dbReference>
<dbReference type="AlphaFoldDB" id="A0A1W0E933"/>
<dbReference type="PROSITE" id="PS50157">
    <property type="entry name" value="ZINC_FINGER_C2H2_2"/>
    <property type="match status" value="2"/>
</dbReference>
<dbReference type="STRING" id="646526.A0A1W0E933"/>
<evidence type="ECO:0000313" key="7">
    <source>
        <dbReference type="EMBL" id="OQS55722.1"/>
    </source>
</evidence>
<dbReference type="Gene3D" id="3.30.160.60">
    <property type="entry name" value="Classic Zinc Finger"/>
    <property type="match status" value="2"/>
</dbReference>
<name>A0A1W0E933_9MICR</name>
<protein>
    <recommendedName>
        <fullName evidence="6">C2H2-type domain-containing protein</fullName>
    </recommendedName>
</protein>
<comment type="caution">
    <text evidence="7">The sequence shown here is derived from an EMBL/GenBank/DDBJ whole genome shotgun (WGS) entry which is preliminary data.</text>
</comment>
<dbReference type="SUPFAM" id="SSF57667">
    <property type="entry name" value="beta-beta-alpha zinc fingers"/>
    <property type="match status" value="2"/>
</dbReference>
<evidence type="ECO:0000256" key="2">
    <source>
        <dbReference type="ARBA" id="ARBA00022737"/>
    </source>
</evidence>
<feature type="domain" description="C2H2-type" evidence="6">
    <location>
        <begin position="130"/>
        <end position="158"/>
    </location>
</feature>
<keyword evidence="4" id="KW-0862">Zinc</keyword>
<feature type="domain" description="C2H2-type" evidence="6">
    <location>
        <begin position="94"/>
        <end position="124"/>
    </location>
</feature>
<keyword evidence="2" id="KW-0677">Repeat</keyword>
<reference evidence="7 8" key="1">
    <citation type="journal article" date="2017" name="Environ. Microbiol.">
        <title>Decay of the glycolytic pathway and adaptation to intranuclear parasitism within Enterocytozoonidae microsporidia.</title>
        <authorList>
            <person name="Wiredu Boakye D."/>
            <person name="Jaroenlak P."/>
            <person name="Prachumwat A."/>
            <person name="Williams T.A."/>
            <person name="Bateman K.S."/>
            <person name="Itsathitphaisarn O."/>
            <person name="Sritunyalucksana K."/>
            <person name="Paszkiewicz K.H."/>
            <person name="Moore K.A."/>
            <person name="Stentiford G.D."/>
            <person name="Williams B.A."/>
        </authorList>
    </citation>
    <scope>NUCLEOTIDE SEQUENCE [LARGE SCALE GENOMIC DNA]</scope>
    <source>
        <strain evidence="7 8">TH1</strain>
    </source>
</reference>
<proteinExistence type="predicted"/>
<dbReference type="EMBL" id="MNPJ01000003">
    <property type="protein sequence ID" value="OQS55722.1"/>
    <property type="molecule type" value="Genomic_DNA"/>
</dbReference>
<evidence type="ECO:0000313" key="8">
    <source>
        <dbReference type="Proteomes" id="UP000192758"/>
    </source>
</evidence>
<dbReference type="PANTHER" id="PTHR23057:SF0">
    <property type="entry name" value="JUXTAPOSED WITH ANOTHER ZINC FINGER PROTEIN 1"/>
    <property type="match status" value="1"/>
</dbReference>
<evidence type="ECO:0000256" key="1">
    <source>
        <dbReference type="ARBA" id="ARBA00022723"/>
    </source>
</evidence>
<gene>
    <name evidence="7" type="ORF">EHP00_448</name>
</gene>
<evidence type="ECO:0000256" key="5">
    <source>
        <dbReference type="PROSITE-ProRule" id="PRU00042"/>
    </source>
</evidence>
<dbReference type="InterPro" id="IPR036236">
    <property type="entry name" value="Znf_C2H2_sf"/>
</dbReference>
<keyword evidence="8" id="KW-1185">Reference proteome</keyword>
<dbReference type="PROSITE" id="PS00028">
    <property type="entry name" value="ZINC_FINGER_C2H2_1"/>
    <property type="match status" value="2"/>
</dbReference>
<keyword evidence="1" id="KW-0479">Metal-binding</keyword>
<dbReference type="PANTHER" id="PTHR23057">
    <property type="entry name" value="JUXTAPOSED WITH ANOTHER ZINC FINGER PROTEIN 1"/>
    <property type="match status" value="1"/>
</dbReference>